<dbReference type="SMART" id="SM01216">
    <property type="entry name" value="Fmp27_WPPW"/>
    <property type="match status" value="1"/>
</dbReference>
<gene>
    <name evidence="7" type="ORF">LALA0_S09e04720g</name>
</gene>
<feature type="transmembrane region" description="Helical" evidence="3">
    <location>
        <begin position="20"/>
        <end position="49"/>
    </location>
</feature>
<feature type="compositionally biased region" description="Polar residues" evidence="2">
    <location>
        <begin position="2469"/>
        <end position="2491"/>
    </location>
</feature>
<dbReference type="OrthoDB" id="1562405at2759"/>
<evidence type="ECO:0000256" key="3">
    <source>
        <dbReference type="SAM" id="Phobius"/>
    </source>
</evidence>
<dbReference type="InterPro" id="IPR019449">
    <property type="entry name" value="FMP27_WPPW_RBG"/>
</dbReference>
<dbReference type="Pfam" id="PF10344">
    <property type="entry name" value="Hobbit"/>
    <property type="match status" value="1"/>
</dbReference>
<proteinExistence type="predicted"/>
<dbReference type="EMBL" id="LN736368">
    <property type="protein sequence ID" value="CEP63887.1"/>
    <property type="molecule type" value="Genomic_DNA"/>
</dbReference>
<protein>
    <submittedName>
        <fullName evidence="7">LALA0S09e04720g1_1</fullName>
    </submittedName>
</protein>
<feature type="compositionally biased region" description="Basic and acidic residues" evidence="2">
    <location>
        <begin position="2662"/>
        <end position="2679"/>
    </location>
</feature>
<keyword evidence="3" id="KW-1133">Transmembrane helix</keyword>
<sequence>MATSLYALGVSLWEDESVKPIWFIFRVLLAWTVLQWVVFKLLGVSVGIIDPFRLRLRSLKIQEWLKIRFVYYSLWNHGVVIHGLKLDLPRKESIKEANKSTQESPKNYFSIPRWAQWLVIRILNLFRQYNFVLEKADINGVLVDLITVRIEAKGSHISVSMLLKDATFGEAASCAGGVVDLSGELNFQRPVLPLQNITVDLKVRGLSVSYDGLLTHLAAIKPKVDQSKSDDNFEDGSSSSSNTKESNPSHNPAECIESIKSQLLKASGLVAMLKKFNVTADNLAIRDLPFSRHPELIDTARLLSFEVSASNLSFALTRLTQEYPGFKLTFQPDELPLNMKFTMSSIAFILHQKLESEKDVAKTYHFCEIPSAAIYGDTNILSLKSIEEHYDEPVETVLKLVGHISSPVIDFEIEEYSLLKSFKDNMKVFQSLLNDTVEVGPSCAKKIESKEAIFTYFQHILPQLESKITIEDPLLLASDGCELLVDKCSILSLQTKSDKYALSREDGKKEIFYKLRNTVEIMDHSFTYHNKVRNFEHRILTINSISFSDTVELVPNIRANFNASVDVCELDLSEPSTLLTLNNIYRKANCKMLLVEENHFDQLYERFEDYLEKRKQESASRNIFVIESETCPKAQLFQKLPFAFDGACISIRGLKVTVGARSVFMPSDVIRNLEPQSPEDLVNGELRKMSHSIDRVQMSLGSSTDQVHIKDDDSSSNGSTLVNSVRTFSYDEFGLDDSASELSGGRECAWLFRCSISEMVTTLFSERRSDRQNLNAKTVFKSPDLNITTYPDAPLNDRGECGAGKIVVSVKLGTAEMMVSLMTVFLVLSAAHTFKETFTIDVNKHKRESKAKRHLSTQFLEKGQRSFLKRLMKKEVLDLFQFDCNSDYLSAVLILPNGVKTRLETFRSGFVCNSVTDIKIHGHFFRMCVESPQITNFWVRMVTVVNFNVQGVLKDIVNQINDPSIGHENPAIMLSNEMWSFTIPHGFEMYQIFDNISTTVKSIKQMVHSLKTSSNECIIYPHISDPIQIPVINLRSKRWIFSVEDDAFESQLSMIFQVGLKEQRARLEKYALFEEAAVKELATERKGMKRVESTFFNTDKGRFHLGYFGRLHKIRRNSSPDLDHPQAHDDPSQNEKSENFQYAEIAESWAHKYQKLQEHVSTSWIRRIKAFKIKEQVDFQKNFEFLWGKVDPEIFPPGINKRIVAFVASPPLMNTIIEDIDVTISQPSFGIDKFSDFIHGVGKGVPKDTAYSILFPMHLNAEFRETRCHLRDYPLPFVYLPDLTPGQRKGGSTVSIRLHGDFIISEDIIRSEKELRTLFVPLVPSATLENDDKYYSLLVPRTLTAIKTYAKAELELNSDEITLVTWNGSYSPAIQQAMQCFDNFSKPPIDPSPKLGFWDKIREIFHARISVKWNNDGQLNVALKGAKSPYMMGGESAGFVVGLKGGVKVGCYVTDDAKKFLTLGSEEVFFAIPNFFAKPLLVWSRSSADSLFFPSHEDTNLQHYAFFYNLVELPDVKTLDHDMHSMRTEYFEKTAIRLTGGITLNVGMVFERRKTGSKERTLKSKSHWDARLCNPVFIDNLKAHDSFEGFRSDFIHLSFTLLSSNPKAYNTLQLTAGAFRIFFSWWHSFSGNLPVRRGPLFGMSNMSPKFGVHLYTISYHADIAPLFISHIHTLLDPDNRLKVDKTQSTKFVGLKAKTEHFVMDLHQRKEVLHEYKQELNITKRVSKLMFHEGIVSNYDIDVRTVQAEFRASGLVGQNSEAKFDIFDNDMSWFDSSDFDEVFLDRMEEKVPDVQMHSLVYSPKFVYRKHATYGDKYQVDPETCDRIEPFNNANYHECTLRNIEQSPQELVKKRLKALVEKKEQACDSIKESLQSKDQDTVFNLEKKRKKIEGAIKQVEQLLHDFQEFDKYNQSGSGDDKLSEETSPNPAFSPEFGWLTRGSFASSFEHRFFIFSMFLKWNESVRGAVYSYVHLLDFNRELSYIANHKALRKVNDIIRGSSEFELEKQGSVEERGQAESAKNMQNETIESVSAEEDILAVFEKGLRNLDAEFDFITHDNHLVQFVAPQIQLTTAKKPEVCTMITAPSIKLKTVGFDANATQNEYNTDVFMNRYSLVMLKANVFVFHKDSFDNDHDVFFSEEGYDQSSENTWQPWLGLELCFNSSSLGKDAIIRDLSTIFRFDRVFSFANVAGIKESTFKNRIICQLPRTIISSNSRQYLALYDVIAHLLVYIEPKSAHLRKEVEKLLLSYDTTKLIHLRDVITDLQHTVVALNRLEKELAFRRHILDSDGIDDLKSIRRNKYESLMRLYILMEVLNTGTEEHAAEDQKMVWDLEAKEIIVHMLHDDGAPFLDLALARSSFRRVQSSYGYNNNRVTIGVAQIFNLDRDVLFHNLLSPSDMEKRNGKSGSSNNPLIEIEWEIEKPIGGMKVIKNALATFQCLEINVEQETLTKILHWVFPAEIEEFIQADNKSSSGTSEIGDESSSANSDQISETIGGMGEDEQLAQNDPRDVDEMFKRSSDYMVVDNMVVKSFKLIISYRGSGAKRLINVTHFAFLFPRLTLHNRTMKPVELAMVIKQVLLKALLKHAGKFLGNKLKRHSLHIDAAKSPLRQLSTYQSYTKVEELKYEKDGNVTDHVKAGPQGRSEDRSRTGSSALQNSQHSKTTPDEKQLVVRENGHKTQGDSVTQDLQQEAEASPEKKNTTSRIDAQGEAGVDVGTGRSHEQNGFNHKVVS</sequence>
<dbReference type="Proteomes" id="UP000054304">
    <property type="component" value="Unassembled WGS sequence"/>
</dbReference>
<dbReference type="InterPro" id="IPR045167">
    <property type="entry name" value="Hobbit"/>
</dbReference>
<dbReference type="InterPro" id="IPR019415">
    <property type="entry name" value="FMP27_SW_RBG"/>
</dbReference>
<dbReference type="SMART" id="SM01215">
    <property type="entry name" value="Fmp27_SW"/>
    <property type="match status" value="1"/>
</dbReference>
<dbReference type="HOGENOM" id="CLU_000740_0_0_1"/>
<feature type="coiled-coil region" evidence="1">
    <location>
        <begin position="1851"/>
        <end position="1903"/>
    </location>
</feature>
<evidence type="ECO:0000256" key="1">
    <source>
        <dbReference type="SAM" id="Coils"/>
    </source>
</evidence>
<evidence type="ECO:0000259" key="4">
    <source>
        <dbReference type="SMART" id="SM01214"/>
    </source>
</evidence>
<dbReference type="STRING" id="1245769.A0A0C7N174"/>
<dbReference type="SMART" id="SM01214">
    <property type="entry name" value="Fmp27_GFWDK"/>
    <property type="match status" value="1"/>
</dbReference>
<evidence type="ECO:0000259" key="5">
    <source>
        <dbReference type="SMART" id="SM01215"/>
    </source>
</evidence>
<keyword evidence="3" id="KW-0812">Transmembrane</keyword>
<accession>A0A0C7N174</accession>
<dbReference type="InterPro" id="IPR019441">
    <property type="entry name" value="FMP27/BLTP2/Hobbit_GFWDK_RBG"/>
</dbReference>
<evidence type="ECO:0000313" key="7">
    <source>
        <dbReference type="EMBL" id="CEP63887.1"/>
    </source>
</evidence>
<feature type="compositionally biased region" description="Basic and acidic residues" evidence="2">
    <location>
        <begin position="2628"/>
        <end position="2648"/>
    </location>
</feature>
<feature type="region of interest" description="Disordered" evidence="2">
    <location>
        <begin position="226"/>
        <end position="252"/>
    </location>
</feature>
<keyword evidence="3" id="KW-0472">Membrane</keyword>
<dbReference type="PANTHER" id="PTHR15678:SF15">
    <property type="entry name" value="PROTEIN FMP27, MITOCHONDRIAL"/>
    <property type="match status" value="1"/>
</dbReference>
<evidence type="ECO:0000259" key="6">
    <source>
        <dbReference type="SMART" id="SM01216"/>
    </source>
</evidence>
<evidence type="ECO:0000256" key="2">
    <source>
        <dbReference type="SAM" id="MobiDB-lite"/>
    </source>
</evidence>
<feature type="compositionally biased region" description="Polar residues" evidence="2">
    <location>
        <begin position="2649"/>
        <end position="2661"/>
    </location>
</feature>
<dbReference type="RefSeq" id="XP_022630099.1">
    <property type="nucleotide sequence ID" value="XM_022770794.1"/>
</dbReference>
<feature type="region of interest" description="Disordered" evidence="2">
    <location>
        <begin position="2628"/>
        <end position="2731"/>
    </location>
</feature>
<organism evidence="7 8">
    <name type="scientific">Lachancea lanzarotensis</name>
    <dbReference type="NCBI Taxonomy" id="1245769"/>
    <lineage>
        <taxon>Eukaryota</taxon>
        <taxon>Fungi</taxon>
        <taxon>Dikarya</taxon>
        <taxon>Ascomycota</taxon>
        <taxon>Saccharomycotina</taxon>
        <taxon>Saccharomycetes</taxon>
        <taxon>Saccharomycetales</taxon>
        <taxon>Saccharomycetaceae</taxon>
        <taxon>Lachancea</taxon>
    </lineage>
</organism>
<feature type="domain" description="FMP27 SW motif-containing RBG unit" evidence="5">
    <location>
        <begin position="1151"/>
        <end position="1254"/>
    </location>
</feature>
<feature type="region of interest" description="Disordered" evidence="2">
    <location>
        <begin position="2469"/>
        <end position="2506"/>
    </location>
</feature>
<keyword evidence="1" id="KW-0175">Coiled coil</keyword>
<feature type="domain" description="FMP27 WPPW motif-containing RBG unit" evidence="6">
    <location>
        <begin position="1693"/>
        <end position="2159"/>
    </location>
</feature>
<feature type="domain" description="FMP27/BLTP2/Hobbit GFWDK motif-containing RBG unit" evidence="4">
    <location>
        <begin position="1272"/>
        <end position="1432"/>
    </location>
</feature>
<dbReference type="GeneID" id="34687408"/>
<dbReference type="GO" id="GO:0140268">
    <property type="term" value="C:endoplasmic reticulum-plasma membrane contact site"/>
    <property type="evidence" value="ECO:0007669"/>
    <property type="project" value="EnsemblFungi"/>
</dbReference>
<name>A0A0C7N174_9SACH</name>
<reference evidence="7 8" key="1">
    <citation type="submission" date="2014-12" db="EMBL/GenBank/DDBJ databases">
        <authorList>
            <person name="Neuveglise Cecile"/>
        </authorList>
    </citation>
    <scope>NUCLEOTIDE SEQUENCE [LARGE SCALE GENOMIC DNA]</scope>
    <source>
        <strain evidence="7 8">CBS 12615</strain>
    </source>
</reference>
<dbReference type="GO" id="GO:0044233">
    <property type="term" value="C:mitochondria-associated endoplasmic reticulum membrane contact site"/>
    <property type="evidence" value="ECO:0007669"/>
    <property type="project" value="EnsemblFungi"/>
</dbReference>
<dbReference type="PANTHER" id="PTHR15678">
    <property type="entry name" value="ANTIGEN MLAA-22-RELATED"/>
    <property type="match status" value="1"/>
</dbReference>
<evidence type="ECO:0000313" key="8">
    <source>
        <dbReference type="Proteomes" id="UP000054304"/>
    </source>
</evidence>
<keyword evidence="8" id="KW-1185">Reference proteome</keyword>